<evidence type="ECO:0000313" key="3">
    <source>
        <dbReference type="EMBL" id="SJK85114.1"/>
    </source>
</evidence>
<keyword evidence="1" id="KW-0812">Transmembrane</keyword>
<dbReference type="AlphaFoldDB" id="A0A1N5VCL5"/>
<evidence type="ECO:0000313" key="5">
    <source>
        <dbReference type="Proteomes" id="UP000195607"/>
    </source>
</evidence>
<keyword evidence="1" id="KW-0472">Membrane</keyword>
<name>A0A1N5VCL5_9ARCH</name>
<dbReference type="GeneID" id="41588561"/>
<dbReference type="EMBL" id="LT671858">
    <property type="protein sequence ID" value="SIM70318.1"/>
    <property type="molecule type" value="Genomic_DNA"/>
</dbReference>
<dbReference type="STRING" id="1673428.CPM_1313"/>
<organism evidence="2 5">
    <name type="scientific">Cuniculiplasma divulgatum</name>
    <dbReference type="NCBI Taxonomy" id="1673428"/>
    <lineage>
        <taxon>Archaea</taxon>
        <taxon>Methanobacteriati</taxon>
        <taxon>Thermoplasmatota</taxon>
        <taxon>Thermoplasmata</taxon>
        <taxon>Thermoplasmatales</taxon>
        <taxon>Cuniculiplasmataceae</taxon>
        <taxon>Cuniculiplasma</taxon>
    </lineage>
</organism>
<keyword evidence="1" id="KW-1133">Transmembrane helix</keyword>
<evidence type="ECO:0000256" key="1">
    <source>
        <dbReference type="SAM" id="Phobius"/>
    </source>
</evidence>
<evidence type="ECO:0000313" key="2">
    <source>
        <dbReference type="EMBL" id="SIM70318.1"/>
    </source>
</evidence>
<gene>
    <name evidence="3" type="ORF">CPM_1313</name>
    <name evidence="2" type="ORF">CSP5_1314</name>
</gene>
<reference evidence="4" key="3">
    <citation type="submission" date="2016-06" db="EMBL/GenBank/DDBJ databases">
        <authorList>
            <person name="Toshchakov V.S."/>
        </authorList>
    </citation>
    <scope>NUCLEOTIDE SEQUENCE [LARGE SCALE GENOMIC DNA]</scope>
    <source>
        <strain>PM4 (JCM 30641</strain>
        <strain evidence="4">\VKM B-2940)</strain>
    </source>
</reference>
<evidence type="ECO:0000313" key="4">
    <source>
        <dbReference type="Proteomes" id="UP000187822"/>
    </source>
</evidence>
<dbReference type="Proteomes" id="UP000195607">
    <property type="component" value="Chromosome I"/>
</dbReference>
<dbReference type="KEGG" id="cdiv:CPM_1313"/>
<protein>
    <submittedName>
        <fullName evidence="2">Membrane protein</fullName>
    </submittedName>
</protein>
<feature type="transmembrane region" description="Helical" evidence="1">
    <location>
        <begin position="49"/>
        <end position="69"/>
    </location>
</feature>
<dbReference type="Proteomes" id="UP000187822">
    <property type="component" value="Chromosome I"/>
</dbReference>
<accession>A0A1N5VCL5</accession>
<feature type="transmembrane region" description="Helical" evidence="1">
    <location>
        <begin position="7"/>
        <end position="29"/>
    </location>
</feature>
<proteinExistence type="predicted"/>
<reference evidence="2 5" key="1">
    <citation type="submission" date="2016-04" db="EMBL/GenBank/DDBJ databases">
        <authorList>
            <person name="Evans L.H."/>
            <person name="Alamgir A."/>
            <person name="Owens N."/>
            <person name="Weber N.D."/>
            <person name="Virtaneva K."/>
            <person name="Barbian K."/>
            <person name="Babar A."/>
            <person name="Rosenke K."/>
        </authorList>
    </citation>
    <scope>NUCLEOTIDE SEQUENCE [LARGE SCALE GENOMIC DNA]</scope>
    <source>
        <strain evidence="2">S5</strain>
        <strain evidence="5">S5(T) (JCM 30642 \VKM B-2941)</strain>
    </source>
</reference>
<dbReference type="EMBL" id="LT719092">
    <property type="protein sequence ID" value="SJK85114.1"/>
    <property type="molecule type" value="Genomic_DNA"/>
</dbReference>
<reference evidence="3" key="2">
    <citation type="submission" date="2016-06" db="EMBL/GenBank/DDBJ databases">
        <authorList>
            <person name="Olsen C.W."/>
            <person name="Carey S."/>
            <person name="Hinshaw L."/>
            <person name="Karasin A.I."/>
        </authorList>
    </citation>
    <scope>NUCLEOTIDE SEQUENCE [LARGE SCALE GENOMIC DNA]</scope>
    <source>
        <strain evidence="3">PM4</strain>
    </source>
</reference>
<sequence length="82" mass="8968">MSKGANVVTIFLIISIIVGIVSSILLTIFLTGYEATTQGQIEATYASPFYGAGIASGVFTSLLLFYPVFKKGDRSHQWEDFR</sequence>
<dbReference type="RefSeq" id="WP_077076431.1">
    <property type="nucleotide sequence ID" value="NZ_LT671858.1"/>
</dbReference>
<keyword evidence="4" id="KW-1185">Reference proteome</keyword>